<feature type="domain" description="Polysaccharide chain length determinant N-terminal" evidence="16">
    <location>
        <begin position="21"/>
        <end position="112"/>
    </location>
</feature>
<dbReference type="Gene3D" id="3.40.50.300">
    <property type="entry name" value="P-loop containing nucleotide triphosphate hydrolases"/>
    <property type="match status" value="1"/>
</dbReference>
<dbReference type="InterPro" id="IPR027417">
    <property type="entry name" value="P-loop_NTPase"/>
</dbReference>
<dbReference type="PANTHER" id="PTHR32309:SF32">
    <property type="entry name" value="TYROSINE-PROTEIN KINASE ETK-RELATED"/>
    <property type="match status" value="1"/>
</dbReference>
<dbReference type="Pfam" id="PF13807">
    <property type="entry name" value="GNVR"/>
    <property type="match status" value="1"/>
</dbReference>
<evidence type="ECO:0000256" key="2">
    <source>
        <dbReference type="ARBA" id="ARBA00008883"/>
    </source>
</evidence>
<comment type="subcellular location">
    <subcellularLocation>
        <location evidence="1">Cell inner membrane</location>
        <topology evidence="1">Multi-pass membrane protein</topology>
    </subcellularLocation>
</comment>
<comment type="similarity">
    <text evidence="2">Belongs to the etk/wzc family.</text>
</comment>
<reference evidence="19 20" key="1">
    <citation type="submission" date="2019-03" db="EMBL/GenBank/DDBJ databases">
        <title>Efficiently degradation of phenoxyalkanoic acid herbicides by Cupriavidus oxalaticus strain X32.</title>
        <authorList>
            <person name="Sheng X."/>
        </authorList>
    </citation>
    <scope>NUCLEOTIDE SEQUENCE [LARGE SCALE GENOMIC DNA]</scope>
    <source>
        <strain evidence="19 20">X32</strain>
    </source>
</reference>
<evidence type="ECO:0000259" key="17">
    <source>
        <dbReference type="Pfam" id="PF13614"/>
    </source>
</evidence>
<dbReference type="Pfam" id="PF23607">
    <property type="entry name" value="WZC_N"/>
    <property type="match status" value="1"/>
</dbReference>
<dbReference type="PANTHER" id="PTHR32309">
    <property type="entry name" value="TYROSINE-PROTEIN KINASE"/>
    <property type="match status" value="1"/>
</dbReference>
<keyword evidence="12" id="KW-0829">Tyrosine-protein kinase</keyword>
<evidence type="ECO:0000256" key="9">
    <source>
        <dbReference type="ARBA" id="ARBA00022840"/>
    </source>
</evidence>
<keyword evidence="8 19" id="KW-0418">Kinase</keyword>
<evidence type="ECO:0000256" key="14">
    <source>
        <dbReference type="SAM" id="Coils"/>
    </source>
</evidence>
<dbReference type="EMBL" id="CP038634">
    <property type="protein sequence ID" value="QBY50755.1"/>
    <property type="molecule type" value="Genomic_DNA"/>
</dbReference>
<evidence type="ECO:0000256" key="5">
    <source>
        <dbReference type="ARBA" id="ARBA00022679"/>
    </source>
</evidence>
<evidence type="ECO:0000259" key="18">
    <source>
        <dbReference type="Pfam" id="PF13807"/>
    </source>
</evidence>
<dbReference type="NCBIfam" id="TIGR01007">
    <property type="entry name" value="eps_fam"/>
    <property type="match status" value="1"/>
</dbReference>
<feature type="transmembrane region" description="Helical" evidence="15">
    <location>
        <begin position="36"/>
        <end position="54"/>
    </location>
</feature>
<dbReference type="NCBIfam" id="TIGR01005">
    <property type="entry name" value="eps_transp_fam"/>
    <property type="match status" value="1"/>
</dbReference>
<sequence>MRTVSTGDQAPAGGDEHQSAVDFTAYLDLLARYRKTFLSVVGVVLVVGLTYALLAKPVYRTNMTVQVEDSGGSHVSKLIASISPGPDAKPAASAEIELLRSRMVVGKAVDNLHLYIEAAPRYFPVIGPVIASFNPERSHPGLFGWGGFAWGHESIAVSQLDVPASMEERKILLTALGDNEYRVRFASDDVEATGKVGSPLTITTANGAVTMLVSQLDGRPGTQFVLRRLARAAGIARLQEKLTISERGKDSGVIGVALEGASPDMTAAILNEVGNAYVEQNIRRKAAEAEKSLAFLEQQVPLLRQQVDTAETRYNAMRNQRGTIDLGEESKLILGQSVQIQTKLQELQQKRQELAARFTSTHPAVALVDSQISGLTAQLNGVSGRIQKLPDVEQNVLRLMRDVKVSTELLQSLLNEVQQLKLIKASKVGTARIVDPAEVPLKPVRPDRALIAGLSLALGLVAGLLVVFVRHTLEGGVADPDEIERQTGMTVYSTIPFSKQQSQLSPGAGLLALQQPDDPTVESLRSFRTALRFAMAGSNSPTVVITGPAPGVGKSFVCTNFAAIAATGSRVVLIDADLRRGSLQSSFDVKRGPGLTELLMGAPLEQVLQRQVVPGLDFIPTGSQPPHATDLLLSPAMDSVLEQLKARYDLVLIDTPPVLVAADAGILAGKAGAVFLVARAEKTTTGELVAAQRAIRQAGADVKGVLFNGLLIEGRWYRSHSYFGKYRYLADYGNGQTKRA</sequence>
<feature type="coiled-coil region" evidence="14">
    <location>
        <begin position="279"/>
        <end position="313"/>
    </location>
</feature>
<evidence type="ECO:0000256" key="3">
    <source>
        <dbReference type="ARBA" id="ARBA00022475"/>
    </source>
</evidence>
<keyword evidence="6 15" id="KW-0812">Transmembrane</keyword>
<dbReference type="GO" id="GO:0005886">
    <property type="term" value="C:plasma membrane"/>
    <property type="evidence" value="ECO:0007669"/>
    <property type="project" value="UniProtKB-SubCell"/>
</dbReference>
<evidence type="ECO:0000256" key="4">
    <source>
        <dbReference type="ARBA" id="ARBA00022519"/>
    </source>
</evidence>
<evidence type="ECO:0000313" key="19">
    <source>
        <dbReference type="EMBL" id="QBY50755.1"/>
    </source>
</evidence>
<proteinExistence type="inferred from homology"/>
<comment type="catalytic activity">
    <reaction evidence="13">
        <text>L-tyrosyl-[protein] + ATP = O-phospho-L-tyrosyl-[protein] + ADP + H(+)</text>
        <dbReference type="Rhea" id="RHEA:10596"/>
        <dbReference type="Rhea" id="RHEA-COMP:10136"/>
        <dbReference type="Rhea" id="RHEA-COMP:20101"/>
        <dbReference type="ChEBI" id="CHEBI:15378"/>
        <dbReference type="ChEBI" id="CHEBI:30616"/>
        <dbReference type="ChEBI" id="CHEBI:46858"/>
        <dbReference type="ChEBI" id="CHEBI:61978"/>
        <dbReference type="ChEBI" id="CHEBI:456216"/>
    </reaction>
</comment>
<evidence type="ECO:0000256" key="15">
    <source>
        <dbReference type="SAM" id="Phobius"/>
    </source>
</evidence>
<dbReference type="KEGG" id="cox:E0W60_06145"/>
<dbReference type="Proteomes" id="UP000295294">
    <property type="component" value="Chromosome 1"/>
</dbReference>
<organism evidence="19 20">
    <name type="scientific">Cupriavidus oxalaticus</name>
    <dbReference type="NCBI Taxonomy" id="96344"/>
    <lineage>
        <taxon>Bacteria</taxon>
        <taxon>Pseudomonadati</taxon>
        <taxon>Pseudomonadota</taxon>
        <taxon>Betaproteobacteria</taxon>
        <taxon>Burkholderiales</taxon>
        <taxon>Burkholderiaceae</taxon>
        <taxon>Cupriavidus</taxon>
    </lineage>
</organism>
<keyword evidence="10 15" id="KW-1133">Transmembrane helix</keyword>
<dbReference type="Pfam" id="PF13614">
    <property type="entry name" value="AAA_31"/>
    <property type="match status" value="1"/>
</dbReference>
<dbReference type="RefSeq" id="WP_135703365.1">
    <property type="nucleotide sequence ID" value="NZ_CP038634.1"/>
</dbReference>
<accession>A0A4P7L6E2</accession>
<keyword evidence="7" id="KW-0547">Nucleotide-binding</keyword>
<dbReference type="InterPro" id="IPR003856">
    <property type="entry name" value="LPS_length_determ_N"/>
</dbReference>
<evidence type="ECO:0000313" key="20">
    <source>
        <dbReference type="Proteomes" id="UP000295294"/>
    </source>
</evidence>
<protein>
    <submittedName>
        <fullName evidence="19">Polysaccharide biosynthesis tyrosine autokinase</fullName>
        <ecNumber evidence="19">2.7.10.2</ecNumber>
    </submittedName>
</protein>
<evidence type="ECO:0000256" key="12">
    <source>
        <dbReference type="ARBA" id="ARBA00023137"/>
    </source>
</evidence>
<keyword evidence="14" id="KW-0175">Coiled coil</keyword>
<dbReference type="SUPFAM" id="SSF52540">
    <property type="entry name" value="P-loop containing nucleoside triphosphate hydrolases"/>
    <property type="match status" value="1"/>
</dbReference>
<dbReference type="OrthoDB" id="9808257at2"/>
<keyword evidence="9" id="KW-0067">ATP-binding</keyword>
<dbReference type="GO" id="GO:0005524">
    <property type="term" value="F:ATP binding"/>
    <property type="evidence" value="ECO:0007669"/>
    <property type="project" value="UniProtKB-KW"/>
</dbReference>
<evidence type="ECO:0000256" key="13">
    <source>
        <dbReference type="ARBA" id="ARBA00053015"/>
    </source>
</evidence>
<keyword evidence="11 15" id="KW-0472">Membrane</keyword>
<evidence type="ECO:0000256" key="8">
    <source>
        <dbReference type="ARBA" id="ARBA00022777"/>
    </source>
</evidence>
<gene>
    <name evidence="19" type="ORF">E0W60_06145</name>
</gene>
<dbReference type="CDD" id="cd05387">
    <property type="entry name" value="BY-kinase"/>
    <property type="match status" value="1"/>
</dbReference>
<keyword evidence="5 19" id="KW-0808">Transferase</keyword>
<evidence type="ECO:0000259" key="16">
    <source>
        <dbReference type="Pfam" id="PF02706"/>
    </source>
</evidence>
<dbReference type="Pfam" id="PF02706">
    <property type="entry name" value="Wzz"/>
    <property type="match status" value="1"/>
</dbReference>
<evidence type="ECO:0000256" key="1">
    <source>
        <dbReference type="ARBA" id="ARBA00004429"/>
    </source>
</evidence>
<evidence type="ECO:0000256" key="6">
    <source>
        <dbReference type="ARBA" id="ARBA00022692"/>
    </source>
</evidence>
<evidence type="ECO:0000256" key="11">
    <source>
        <dbReference type="ARBA" id="ARBA00023136"/>
    </source>
</evidence>
<keyword evidence="3" id="KW-1003">Cell membrane</keyword>
<name>A0A4P7L6E2_9BURK</name>
<dbReference type="GO" id="GO:0004715">
    <property type="term" value="F:non-membrane spanning protein tyrosine kinase activity"/>
    <property type="evidence" value="ECO:0007669"/>
    <property type="project" value="UniProtKB-EC"/>
</dbReference>
<dbReference type="InterPro" id="IPR005700">
    <property type="entry name" value="EPS_ExoP-like"/>
</dbReference>
<dbReference type="InterPro" id="IPR050445">
    <property type="entry name" value="Bact_polysacc_biosynth/exp"/>
</dbReference>
<evidence type="ECO:0000256" key="10">
    <source>
        <dbReference type="ARBA" id="ARBA00022989"/>
    </source>
</evidence>
<dbReference type="EC" id="2.7.10.2" evidence="19"/>
<feature type="domain" description="Tyrosine-protein kinase G-rich" evidence="18">
    <location>
        <begin position="391"/>
        <end position="471"/>
    </location>
</feature>
<dbReference type="InterPro" id="IPR025669">
    <property type="entry name" value="AAA_dom"/>
</dbReference>
<dbReference type="InterPro" id="IPR005702">
    <property type="entry name" value="Wzc-like_C"/>
</dbReference>
<dbReference type="AlphaFoldDB" id="A0A4P7L6E2"/>
<dbReference type="InterPro" id="IPR032807">
    <property type="entry name" value="GNVR"/>
</dbReference>
<feature type="domain" description="AAA" evidence="17">
    <location>
        <begin position="551"/>
        <end position="662"/>
    </location>
</feature>
<evidence type="ECO:0000256" key="7">
    <source>
        <dbReference type="ARBA" id="ARBA00022741"/>
    </source>
</evidence>
<keyword evidence="4" id="KW-0997">Cell inner membrane</keyword>